<name>A0A399G057_9ACTN</name>
<evidence type="ECO:0000313" key="2">
    <source>
        <dbReference type="Proteomes" id="UP000265719"/>
    </source>
</evidence>
<protein>
    <submittedName>
        <fullName evidence="1">Uncharacterized protein</fullName>
    </submittedName>
</protein>
<dbReference type="AlphaFoldDB" id="A0A399G057"/>
<dbReference type="Proteomes" id="UP000265719">
    <property type="component" value="Chromosome"/>
</dbReference>
<sequence>MSDPVEAVVDRLLAVDWTGRYDQRRSQAALMREYLRRSALWSKHLDAEGWPFFDIAAAVDPTVRADRATVDRLEAELPDWIYPTVRHTCVWALHFAELRRSGTELPDLPDPFEPLLLMYERGNGFTLDGTGFIEVDFLSFPRGSRSEHLTDEPRAPMVLAELDAMDR</sequence>
<evidence type="ECO:0000313" key="1">
    <source>
        <dbReference type="EMBL" id="UOE19116.1"/>
    </source>
</evidence>
<accession>A0A399G057</accession>
<keyword evidence="2" id="KW-1185">Reference proteome</keyword>
<organism evidence="1 2">
    <name type="scientific">Thermobifida halotolerans</name>
    <dbReference type="NCBI Taxonomy" id="483545"/>
    <lineage>
        <taxon>Bacteria</taxon>
        <taxon>Bacillati</taxon>
        <taxon>Actinomycetota</taxon>
        <taxon>Actinomycetes</taxon>
        <taxon>Streptosporangiales</taxon>
        <taxon>Nocardiopsidaceae</taxon>
        <taxon>Thermobifida</taxon>
    </lineage>
</organism>
<dbReference type="KEGG" id="thao:NI17_020535"/>
<gene>
    <name evidence="1" type="ORF">NI17_020535</name>
</gene>
<proteinExistence type="predicted"/>
<reference evidence="1" key="1">
    <citation type="submission" date="2020-10" db="EMBL/GenBank/DDBJ databases">
        <title>De novo genome project of the cellulose decomposer Thermobifida halotolerans type strain.</title>
        <authorList>
            <person name="Nagy I."/>
            <person name="Horvath B."/>
            <person name="Kukolya J."/>
            <person name="Nagy I."/>
            <person name="Orsini M."/>
        </authorList>
    </citation>
    <scope>NUCLEOTIDE SEQUENCE</scope>
    <source>
        <strain evidence="1">DSM 44931</strain>
    </source>
</reference>
<dbReference type="EMBL" id="CP063196">
    <property type="protein sequence ID" value="UOE19116.1"/>
    <property type="molecule type" value="Genomic_DNA"/>
</dbReference>
<dbReference type="OrthoDB" id="3699633at2"/>
<dbReference type="RefSeq" id="WP_068692671.1">
    <property type="nucleotide sequence ID" value="NZ_CP063196.1"/>
</dbReference>